<name>A0A5J4L1A3_9ACTN</name>
<dbReference type="RefSeq" id="WP_086719307.1">
    <property type="nucleotide sequence ID" value="NZ_BLAG01000004.1"/>
</dbReference>
<accession>A0A5J4L1A3</accession>
<dbReference type="GeneID" id="96749712"/>
<dbReference type="AlphaFoldDB" id="A0A5J4L1A3"/>
<gene>
    <name evidence="1" type="ORF">San01_03800</name>
</gene>
<organism evidence="1 2">
    <name type="scientific">Streptomyces angustmyceticus</name>
    <dbReference type="NCBI Taxonomy" id="285578"/>
    <lineage>
        <taxon>Bacteria</taxon>
        <taxon>Bacillati</taxon>
        <taxon>Actinomycetota</taxon>
        <taxon>Actinomycetes</taxon>
        <taxon>Kitasatosporales</taxon>
        <taxon>Streptomycetaceae</taxon>
        <taxon>Streptomyces</taxon>
    </lineage>
</organism>
<dbReference type="Proteomes" id="UP000325598">
    <property type="component" value="Unassembled WGS sequence"/>
</dbReference>
<sequence length="145" mass="15769">MPYISTAPSVIETVAESISYHRGATGSRYYSEYGTDRLTVGQFTAAAGATVEVRAIVQYGKERPSRNGRTVYGEPEYRVIQFGASVTCHGYGCADSTHEEPLAAAVPLDSEKYAEELAEGAEPAVQKAREWAQAHAEKCRAQAYK</sequence>
<proteinExistence type="predicted"/>
<evidence type="ECO:0000313" key="1">
    <source>
        <dbReference type="EMBL" id="GES27893.1"/>
    </source>
</evidence>
<keyword evidence="2" id="KW-1185">Reference proteome</keyword>
<reference evidence="1 2" key="1">
    <citation type="submission" date="2019-10" db="EMBL/GenBank/DDBJ databases">
        <title>Whole genome shotgun sequence of Streptomyces angustmyceticus NBRC 3934.</title>
        <authorList>
            <person name="Hosoyama A."/>
            <person name="Ichikawa N."/>
            <person name="Kimura A."/>
            <person name="Kitahashi Y."/>
            <person name="Komaki H."/>
            <person name="Uohara A."/>
        </authorList>
    </citation>
    <scope>NUCLEOTIDE SEQUENCE [LARGE SCALE GENOMIC DNA]</scope>
    <source>
        <strain evidence="1 2">NBRC 3934</strain>
    </source>
</reference>
<comment type="caution">
    <text evidence="1">The sequence shown here is derived from an EMBL/GenBank/DDBJ whole genome shotgun (WGS) entry which is preliminary data.</text>
</comment>
<dbReference type="EMBL" id="BLAG01000004">
    <property type="protein sequence ID" value="GES27893.1"/>
    <property type="molecule type" value="Genomic_DNA"/>
</dbReference>
<protein>
    <submittedName>
        <fullName evidence="1">Uncharacterized protein</fullName>
    </submittedName>
</protein>
<evidence type="ECO:0000313" key="2">
    <source>
        <dbReference type="Proteomes" id="UP000325598"/>
    </source>
</evidence>
<dbReference type="OrthoDB" id="3542740at2"/>